<keyword evidence="1" id="KW-0732">Signal</keyword>
<accession>A0A975IZP4</accession>
<organism evidence="3 4">
    <name type="scientific">Luteolibacter ambystomatis</name>
    <dbReference type="NCBI Taxonomy" id="2824561"/>
    <lineage>
        <taxon>Bacteria</taxon>
        <taxon>Pseudomonadati</taxon>
        <taxon>Verrucomicrobiota</taxon>
        <taxon>Verrucomicrobiia</taxon>
        <taxon>Verrucomicrobiales</taxon>
        <taxon>Verrucomicrobiaceae</taxon>
        <taxon>Luteolibacter</taxon>
    </lineage>
</organism>
<gene>
    <name evidence="3" type="ORF">KBB96_13780</name>
</gene>
<dbReference type="Gene3D" id="2.120.10.30">
    <property type="entry name" value="TolB, C-terminal domain"/>
    <property type="match status" value="1"/>
</dbReference>
<protein>
    <submittedName>
        <fullName evidence="3">SMP-30/gluconolactonase/LRE family protein</fullName>
    </submittedName>
</protein>
<dbReference type="InterPro" id="IPR050583">
    <property type="entry name" value="Mycobacterial_A85_antigen"/>
</dbReference>
<dbReference type="PANTHER" id="PTHR48098">
    <property type="entry name" value="ENTEROCHELIN ESTERASE-RELATED"/>
    <property type="match status" value="1"/>
</dbReference>
<name>A0A975IZP4_9BACT</name>
<feature type="chain" id="PRO_5037470604" evidence="1">
    <location>
        <begin position="18"/>
        <end position="581"/>
    </location>
</feature>
<dbReference type="InterPro" id="IPR000801">
    <property type="entry name" value="Esterase-like"/>
</dbReference>
<dbReference type="InterPro" id="IPR029058">
    <property type="entry name" value="AB_hydrolase_fold"/>
</dbReference>
<evidence type="ECO:0000259" key="2">
    <source>
        <dbReference type="Pfam" id="PF08450"/>
    </source>
</evidence>
<sequence length="581" mass="63454">MKPLLLAPLLVLPSVLAAEGPYPVDPASQRHEGVPVGTVAKHTFKDSKVYPGSTRDYWVYTPAQYDASKPACLMVFQDGGGYVNEKGADKVPIVFDNLINSKEMPVTIGLFVDPGVTPAGDGKSQPRYNRSYEYDAFTGDYAKFLTSELIPEVAKERNISPNPDHRGLCGASSGGCASFFAAWERPDQFRRVYSMIGTFVGLRGGDETAVLVRKTEPLPLRVFLQDGSNDQNIYCGDWWMANQEMERSLQFAGYEVNHAWGEGPHSHQHGGAILPDAMRWLWKDFPKPVEVHYDATKSRAKDMLIPGKDWELVSEGHGFTEGPVPGPDGTVFFSDIPKNLIHRVGADGKVSVFMEDTRGTNGLTFGPDGRLYGCRTGSGEIVSWDIQTKEEKVHATGIKGNDLTVAHDGTIYATEPAKHAVWIIRSGQEKVLGSDAFRGVNGISLTPDQSRIDVADPGGRYIWSATRAADGSLVNVQPYHHLHLPPADPDPGSKADGIRVTKDGWLLAATAMGIQVFDQPGRVNLILPPVPGARYPSNLCFAGPEKETLYVTCGDKVYKRETKLVGAMAWEAPVDPPKPHL</sequence>
<dbReference type="RefSeq" id="WP_211630024.1">
    <property type="nucleotide sequence ID" value="NZ_CP073100.1"/>
</dbReference>
<dbReference type="EMBL" id="CP073100">
    <property type="protein sequence ID" value="QUE49935.1"/>
    <property type="molecule type" value="Genomic_DNA"/>
</dbReference>
<dbReference type="Gene3D" id="3.40.50.1820">
    <property type="entry name" value="alpha/beta hydrolase"/>
    <property type="match status" value="1"/>
</dbReference>
<dbReference type="AlphaFoldDB" id="A0A975IZP4"/>
<evidence type="ECO:0000313" key="4">
    <source>
        <dbReference type="Proteomes" id="UP000676169"/>
    </source>
</evidence>
<keyword evidence="4" id="KW-1185">Reference proteome</keyword>
<evidence type="ECO:0000313" key="3">
    <source>
        <dbReference type="EMBL" id="QUE49935.1"/>
    </source>
</evidence>
<proteinExistence type="predicted"/>
<dbReference type="InterPro" id="IPR013658">
    <property type="entry name" value="SGL"/>
</dbReference>
<dbReference type="Pfam" id="PF00756">
    <property type="entry name" value="Esterase"/>
    <property type="match status" value="1"/>
</dbReference>
<dbReference type="Proteomes" id="UP000676169">
    <property type="component" value="Chromosome"/>
</dbReference>
<feature type="domain" description="SMP-30/Gluconolactonase/LRE-like region" evidence="2">
    <location>
        <begin position="319"/>
        <end position="553"/>
    </location>
</feature>
<dbReference type="KEGG" id="lamb:KBB96_13780"/>
<dbReference type="PANTHER" id="PTHR48098:SF3">
    <property type="entry name" value="IRON(III) ENTEROBACTIN ESTERASE"/>
    <property type="match status" value="1"/>
</dbReference>
<dbReference type="SUPFAM" id="SSF63829">
    <property type="entry name" value="Calcium-dependent phosphotriesterase"/>
    <property type="match status" value="1"/>
</dbReference>
<dbReference type="Pfam" id="PF08450">
    <property type="entry name" value="SGL"/>
    <property type="match status" value="1"/>
</dbReference>
<reference evidence="3" key="1">
    <citation type="submission" date="2021-04" db="EMBL/GenBank/DDBJ databases">
        <title>Luteolibacter sp. 32A isolated from the skin of an Anderson's salamander (Ambystoma andersonii).</title>
        <authorList>
            <person name="Spergser J."/>
            <person name="Busse H.-J."/>
        </authorList>
    </citation>
    <scope>NUCLEOTIDE SEQUENCE</scope>
    <source>
        <strain evidence="3">32A</strain>
    </source>
</reference>
<evidence type="ECO:0000256" key="1">
    <source>
        <dbReference type="SAM" id="SignalP"/>
    </source>
</evidence>
<dbReference type="InterPro" id="IPR011042">
    <property type="entry name" value="6-blade_b-propeller_TolB-like"/>
</dbReference>
<feature type="signal peptide" evidence="1">
    <location>
        <begin position="1"/>
        <end position="17"/>
    </location>
</feature>
<dbReference type="SUPFAM" id="SSF53474">
    <property type="entry name" value="alpha/beta-Hydrolases"/>
    <property type="match status" value="1"/>
</dbReference>